<dbReference type="PROSITE" id="PS50920">
    <property type="entry name" value="SOLCAR"/>
    <property type="match status" value="3"/>
</dbReference>
<proteinExistence type="inferred from homology"/>
<evidence type="ECO:0000256" key="1">
    <source>
        <dbReference type="ARBA" id="ARBA00004448"/>
    </source>
</evidence>
<evidence type="ECO:0000256" key="9">
    <source>
        <dbReference type="PROSITE-ProRule" id="PRU00282"/>
    </source>
</evidence>
<keyword evidence="8 9" id="KW-0472">Membrane</keyword>
<dbReference type="SUPFAM" id="SSF103506">
    <property type="entry name" value="Mitochondrial carrier"/>
    <property type="match status" value="1"/>
</dbReference>
<dbReference type="RefSeq" id="XP_018187862.1">
    <property type="nucleotide sequence ID" value="XM_018330260.1"/>
</dbReference>
<evidence type="ECO:0000313" key="12">
    <source>
        <dbReference type="Proteomes" id="UP000076632"/>
    </source>
</evidence>
<feature type="repeat" description="Solcar" evidence="9">
    <location>
        <begin position="270"/>
        <end position="359"/>
    </location>
</feature>
<dbReference type="STRING" id="1328760.A0A165GKM9"/>
<sequence length="364" mass="39598">MRPAELENPPQEALLRDHKSLGNAELVTLNKTSATKAWAHFIAGASGGMAAAVFTSPLDVLRTRLQADFYRSPPSIHTSATPMSARTVQLLNSSCNHFHETLSTLSTIRRTEGWRVFFRGLGPSLTGIVPASAIKFHTYGNCKRIVSEATHWGKDEPMVHMLSAAAAGIVTGTATNPLWVIKTRLQLDKPYGKAGGIQQRQYRNSLDCLAQTMRGEGIRGLYRGLSASYLGTIESTLHLVLYEQLKISLAGMESGRSGHGRDDSARGQVQAMVRMSSAAGISKLLAVLVAYPHEVIRTRLRQAPSENGRVKYTGLVQCFRLILKEEGFLSMYGGLTPHLLRTVPAAGIALGVYELVLSLFGMPL</sequence>
<dbReference type="GO" id="GO:0015218">
    <property type="term" value="F:pyrimidine nucleotide transmembrane transporter activity"/>
    <property type="evidence" value="ECO:0007669"/>
    <property type="project" value="InterPro"/>
</dbReference>
<evidence type="ECO:0000256" key="7">
    <source>
        <dbReference type="ARBA" id="ARBA00023128"/>
    </source>
</evidence>
<dbReference type="GeneID" id="28895397"/>
<dbReference type="OMA" id="IACLIAY"/>
<evidence type="ECO:0000256" key="2">
    <source>
        <dbReference type="ARBA" id="ARBA00022448"/>
    </source>
</evidence>
<dbReference type="OrthoDB" id="269120at2759"/>
<dbReference type="PANTHER" id="PTHR45829">
    <property type="entry name" value="MITOCHONDRIAL CARRIER PROTEIN RIM2"/>
    <property type="match status" value="1"/>
</dbReference>
<organism evidence="11 12">
    <name type="scientific">Xylona heveae (strain CBS 132557 / TC161)</name>
    <dbReference type="NCBI Taxonomy" id="1328760"/>
    <lineage>
        <taxon>Eukaryota</taxon>
        <taxon>Fungi</taxon>
        <taxon>Dikarya</taxon>
        <taxon>Ascomycota</taxon>
        <taxon>Pezizomycotina</taxon>
        <taxon>Xylonomycetes</taxon>
        <taxon>Xylonales</taxon>
        <taxon>Xylonaceae</taxon>
        <taxon>Xylona</taxon>
    </lineage>
</organism>
<keyword evidence="12" id="KW-1185">Reference proteome</keyword>
<keyword evidence="2 10" id="KW-0813">Transport</keyword>
<dbReference type="Proteomes" id="UP000076632">
    <property type="component" value="Unassembled WGS sequence"/>
</dbReference>
<evidence type="ECO:0000256" key="4">
    <source>
        <dbReference type="ARBA" id="ARBA00022737"/>
    </source>
</evidence>
<evidence type="ECO:0000256" key="8">
    <source>
        <dbReference type="ARBA" id="ARBA00023136"/>
    </source>
</evidence>
<evidence type="ECO:0000313" key="11">
    <source>
        <dbReference type="EMBL" id="KZF22307.1"/>
    </source>
</evidence>
<gene>
    <name evidence="11" type="ORF">L228DRAFT_221148</name>
</gene>
<reference evidence="11 12" key="1">
    <citation type="journal article" date="2016" name="Fungal Biol.">
        <title>The genome of Xylona heveae provides a window into fungal endophytism.</title>
        <authorList>
            <person name="Gazis R."/>
            <person name="Kuo A."/>
            <person name="Riley R."/>
            <person name="LaButti K."/>
            <person name="Lipzen A."/>
            <person name="Lin J."/>
            <person name="Amirebrahimi M."/>
            <person name="Hesse C.N."/>
            <person name="Spatafora J.W."/>
            <person name="Henrissat B."/>
            <person name="Hainaut M."/>
            <person name="Grigoriev I.V."/>
            <person name="Hibbett D.S."/>
        </authorList>
    </citation>
    <scope>NUCLEOTIDE SEQUENCE [LARGE SCALE GENOMIC DNA]</scope>
    <source>
        <strain evidence="11 12">TC161</strain>
    </source>
</reference>
<dbReference type="InterPro" id="IPR049562">
    <property type="entry name" value="SLC25A33/36-like"/>
</dbReference>
<dbReference type="InParanoid" id="A0A165GKM9"/>
<feature type="repeat" description="Solcar" evidence="9">
    <location>
        <begin position="35"/>
        <end position="145"/>
    </location>
</feature>
<keyword evidence="5" id="KW-0999">Mitochondrion inner membrane</keyword>
<comment type="similarity">
    <text evidence="10">Belongs to the mitochondrial carrier (TC 2.A.29) family.</text>
</comment>
<dbReference type="AlphaFoldDB" id="A0A165GKM9"/>
<dbReference type="Gene3D" id="1.50.40.10">
    <property type="entry name" value="Mitochondrial carrier domain"/>
    <property type="match status" value="2"/>
</dbReference>
<keyword evidence="3 9" id="KW-0812">Transmembrane</keyword>
<dbReference type="GO" id="GO:1990519">
    <property type="term" value="P:pyrimidine nucleotide import into mitochondrion"/>
    <property type="evidence" value="ECO:0007669"/>
    <property type="project" value="TreeGrafter"/>
</dbReference>
<dbReference type="PRINTS" id="PR00926">
    <property type="entry name" value="MITOCARRIER"/>
</dbReference>
<dbReference type="InterPro" id="IPR023395">
    <property type="entry name" value="MCP_dom_sf"/>
</dbReference>
<feature type="repeat" description="Solcar" evidence="9">
    <location>
        <begin position="155"/>
        <end position="248"/>
    </location>
</feature>
<dbReference type="Pfam" id="PF00153">
    <property type="entry name" value="Mito_carr"/>
    <property type="match status" value="3"/>
</dbReference>
<protein>
    <submittedName>
        <fullName evidence="11">Mitochondrial carrier</fullName>
    </submittedName>
</protein>
<keyword evidence="6" id="KW-1133">Transmembrane helix</keyword>
<dbReference type="PANTHER" id="PTHR45829:SF4">
    <property type="entry name" value="MITOCHONDRIAL CARRIER PROTEIN RIM2"/>
    <property type="match status" value="1"/>
</dbReference>
<dbReference type="GO" id="GO:0005743">
    <property type="term" value="C:mitochondrial inner membrane"/>
    <property type="evidence" value="ECO:0007669"/>
    <property type="project" value="UniProtKB-SubCell"/>
</dbReference>
<evidence type="ECO:0000256" key="6">
    <source>
        <dbReference type="ARBA" id="ARBA00022989"/>
    </source>
</evidence>
<name>A0A165GKM9_XYLHT</name>
<evidence type="ECO:0000256" key="10">
    <source>
        <dbReference type="RuleBase" id="RU000488"/>
    </source>
</evidence>
<accession>A0A165GKM9</accession>
<evidence type="ECO:0000256" key="3">
    <source>
        <dbReference type="ARBA" id="ARBA00022692"/>
    </source>
</evidence>
<dbReference type="InterPro" id="IPR018108">
    <property type="entry name" value="MCP_transmembrane"/>
</dbReference>
<comment type="subcellular location">
    <subcellularLocation>
        <location evidence="1">Mitochondrion inner membrane</location>
        <topology evidence="1">Multi-pass membrane protein</topology>
    </subcellularLocation>
</comment>
<dbReference type="InterPro" id="IPR002067">
    <property type="entry name" value="MCP"/>
</dbReference>
<keyword evidence="7" id="KW-0496">Mitochondrion</keyword>
<evidence type="ECO:0000256" key="5">
    <source>
        <dbReference type="ARBA" id="ARBA00022792"/>
    </source>
</evidence>
<keyword evidence="4" id="KW-0677">Repeat</keyword>
<dbReference type="EMBL" id="KV407459">
    <property type="protein sequence ID" value="KZF22307.1"/>
    <property type="molecule type" value="Genomic_DNA"/>
</dbReference>